<proteinExistence type="predicted"/>
<evidence type="ECO:0000313" key="1">
    <source>
        <dbReference type="Ensembl" id="ENSACUP00000007097.1"/>
    </source>
</evidence>
<accession>A0A663M5W6</accession>
<dbReference type="AlphaFoldDB" id="A0A663M5W6"/>
<protein>
    <submittedName>
        <fullName evidence="1">Uncharacterized protein</fullName>
    </submittedName>
</protein>
<name>A0A663M5W6_ATHCN</name>
<keyword evidence="2" id="KW-1185">Reference proteome</keyword>
<reference evidence="1" key="2">
    <citation type="submission" date="2025-09" db="UniProtKB">
        <authorList>
            <consortium name="Ensembl"/>
        </authorList>
    </citation>
    <scope>IDENTIFICATION</scope>
</reference>
<sequence length="47" mass="5597">GSLPYLWNEMGNHRKKSMSRRALCSYLNTSTYILLQQKILILSFYQE</sequence>
<organism evidence="1 2">
    <name type="scientific">Athene cunicularia</name>
    <name type="common">Burrowing owl</name>
    <name type="synonym">Speotyto cunicularia</name>
    <dbReference type="NCBI Taxonomy" id="194338"/>
    <lineage>
        <taxon>Eukaryota</taxon>
        <taxon>Metazoa</taxon>
        <taxon>Chordata</taxon>
        <taxon>Craniata</taxon>
        <taxon>Vertebrata</taxon>
        <taxon>Euteleostomi</taxon>
        <taxon>Archelosauria</taxon>
        <taxon>Archosauria</taxon>
        <taxon>Dinosauria</taxon>
        <taxon>Saurischia</taxon>
        <taxon>Theropoda</taxon>
        <taxon>Coelurosauria</taxon>
        <taxon>Aves</taxon>
        <taxon>Neognathae</taxon>
        <taxon>Neoaves</taxon>
        <taxon>Telluraves</taxon>
        <taxon>Strigiformes</taxon>
        <taxon>Strigidae</taxon>
        <taxon>Athene</taxon>
    </lineage>
</organism>
<dbReference type="Ensembl" id="ENSACUT00000007584.1">
    <property type="protein sequence ID" value="ENSACUP00000007097.1"/>
    <property type="gene ID" value="ENSACUG00000004860.1"/>
</dbReference>
<evidence type="ECO:0000313" key="2">
    <source>
        <dbReference type="Proteomes" id="UP000472269"/>
    </source>
</evidence>
<dbReference type="Proteomes" id="UP000472269">
    <property type="component" value="Unplaced"/>
</dbReference>
<reference evidence="1" key="1">
    <citation type="submission" date="2025-08" db="UniProtKB">
        <authorList>
            <consortium name="Ensembl"/>
        </authorList>
    </citation>
    <scope>IDENTIFICATION</scope>
</reference>